<dbReference type="AlphaFoldDB" id="A0A9D1DEI6"/>
<gene>
    <name evidence="4" type="ORF">IAB89_06205</name>
</gene>
<name>A0A9D1DEI6_9FIRM</name>
<dbReference type="InterPro" id="IPR003658">
    <property type="entry name" value="Anti-sigma_ant"/>
</dbReference>
<dbReference type="InterPro" id="IPR002645">
    <property type="entry name" value="STAS_dom"/>
</dbReference>
<dbReference type="PANTHER" id="PTHR33495">
    <property type="entry name" value="ANTI-SIGMA FACTOR ANTAGONIST TM_1081-RELATED-RELATED"/>
    <property type="match status" value="1"/>
</dbReference>
<dbReference type="Gene3D" id="3.30.750.24">
    <property type="entry name" value="STAS domain"/>
    <property type="match status" value="1"/>
</dbReference>
<dbReference type="Pfam" id="PF01740">
    <property type="entry name" value="STAS"/>
    <property type="match status" value="1"/>
</dbReference>
<dbReference type="SUPFAM" id="SSF52091">
    <property type="entry name" value="SpoIIaa-like"/>
    <property type="match status" value="1"/>
</dbReference>
<dbReference type="GO" id="GO:0043856">
    <property type="term" value="F:anti-sigma factor antagonist activity"/>
    <property type="evidence" value="ECO:0007669"/>
    <property type="project" value="InterPro"/>
</dbReference>
<proteinExistence type="inferred from homology"/>
<organism evidence="4 5">
    <name type="scientific">Candidatus Caccousia avicola</name>
    <dbReference type="NCBI Taxonomy" id="2840721"/>
    <lineage>
        <taxon>Bacteria</taxon>
        <taxon>Bacillati</taxon>
        <taxon>Bacillota</taxon>
        <taxon>Clostridia</taxon>
        <taxon>Eubacteriales</taxon>
        <taxon>Oscillospiraceae</taxon>
        <taxon>Oscillospiraceae incertae sedis</taxon>
        <taxon>Candidatus Caccousia</taxon>
    </lineage>
</organism>
<dbReference type="Proteomes" id="UP000824242">
    <property type="component" value="Unassembled WGS sequence"/>
</dbReference>
<comment type="caution">
    <text evidence="4">The sequence shown here is derived from an EMBL/GenBank/DDBJ whole genome shotgun (WGS) entry which is preliminary data.</text>
</comment>
<evidence type="ECO:0000313" key="4">
    <source>
        <dbReference type="EMBL" id="HIR47237.1"/>
    </source>
</evidence>
<dbReference type="PROSITE" id="PS50801">
    <property type="entry name" value="STAS"/>
    <property type="match status" value="1"/>
</dbReference>
<dbReference type="InterPro" id="IPR036513">
    <property type="entry name" value="STAS_dom_sf"/>
</dbReference>
<comment type="similarity">
    <text evidence="1 2">Belongs to the anti-sigma-factor antagonist family.</text>
</comment>
<evidence type="ECO:0000256" key="1">
    <source>
        <dbReference type="ARBA" id="ARBA00009013"/>
    </source>
</evidence>
<evidence type="ECO:0000313" key="5">
    <source>
        <dbReference type="Proteomes" id="UP000824242"/>
    </source>
</evidence>
<sequence length="108" mass="12178">MAVQLQLKQGELIALLEGEIDHHSARELREEIDSTASRTRPHTLTLDFSRVQFMDSSGVGLIMGRYRLVSEWGGQVCVANLPERLEKLVSLAGIRELCTVVRTEEEEK</sequence>
<accession>A0A9D1DEI6</accession>
<dbReference type="NCBIfam" id="TIGR00377">
    <property type="entry name" value="ant_ant_sig"/>
    <property type="match status" value="1"/>
</dbReference>
<reference evidence="4" key="1">
    <citation type="submission" date="2020-10" db="EMBL/GenBank/DDBJ databases">
        <authorList>
            <person name="Gilroy R."/>
        </authorList>
    </citation>
    <scope>NUCLEOTIDE SEQUENCE</scope>
    <source>
        <strain evidence="4">ChiSxjej1B13-7958</strain>
    </source>
</reference>
<reference evidence="4" key="2">
    <citation type="journal article" date="2021" name="PeerJ">
        <title>Extensive microbial diversity within the chicken gut microbiome revealed by metagenomics and culture.</title>
        <authorList>
            <person name="Gilroy R."/>
            <person name="Ravi A."/>
            <person name="Getino M."/>
            <person name="Pursley I."/>
            <person name="Horton D.L."/>
            <person name="Alikhan N.F."/>
            <person name="Baker D."/>
            <person name="Gharbi K."/>
            <person name="Hall N."/>
            <person name="Watson M."/>
            <person name="Adriaenssens E.M."/>
            <person name="Foster-Nyarko E."/>
            <person name="Jarju S."/>
            <person name="Secka A."/>
            <person name="Antonio M."/>
            <person name="Oren A."/>
            <person name="Chaudhuri R.R."/>
            <person name="La Ragione R."/>
            <person name="Hildebrand F."/>
            <person name="Pallen M.J."/>
        </authorList>
    </citation>
    <scope>NUCLEOTIDE SEQUENCE</scope>
    <source>
        <strain evidence="4">ChiSxjej1B13-7958</strain>
    </source>
</reference>
<evidence type="ECO:0000259" key="3">
    <source>
        <dbReference type="PROSITE" id="PS50801"/>
    </source>
</evidence>
<dbReference type="CDD" id="cd07043">
    <property type="entry name" value="STAS_anti-anti-sigma_factors"/>
    <property type="match status" value="1"/>
</dbReference>
<dbReference type="PANTHER" id="PTHR33495:SF2">
    <property type="entry name" value="ANTI-SIGMA FACTOR ANTAGONIST TM_1081-RELATED"/>
    <property type="match status" value="1"/>
</dbReference>
<feature type="domain" description="STAS" evidence="3">
    <location>
        <begin position="1"/>
        <end position="108"/>
    </location>
</feature>
<protein>
    <recommendedName>
        <fullName evidence="2">Anti-sigma factor antagonist</fullName>
    </recommendedName>
</protein>
<evidence type="ECO:0000256" key="2">
    <source>
        <dbReference type="RuleBase" id="RU003749"/>
    </source>
</evidence>
<dbReference type="EMBL" id="DVGZ01000063">
    <property type="protein sequence ID" value="HIR47237.1"/>
    <property type="molecule type" value="Genomic_DNA"/>
</dbReference>